<reference evidence="4 5" key="1">
    <citation type="submission" date="2015-09" db="EMBL/GenBank/DDBJ databases">
        <authorList>
            <person name="Jackson K.R."/>
            <person name="Lunt B.L."/>
            <person name="Fisher J.N.B."/>
            <person name="Gardner A.V."/>
            <person name="Bailey M.E."/>
            <person name="Deus L.M."/>
            <person name="Earl A.S."/>
            <person name="Gibby P.D."/>
            <person name="Hartmann K.A."/>
            <person name="Liu J.E."/>
            <person name="Manci A.M."/>
            <person name="Nielsen D.A."/>
            <person name="Solomon M.B."/>
            <person name="Breakwell D.P."/>
            <person name="Burnett S.H."/>
            <person name="Grose J.H."/>
        </authorList>
    </citation>
    <scope>NUCLEOTIDE SEQUENCE [LARGE SCALE GENOMIC DNA]</scope>
    <source>
        <strain evidence="4 5">CECT 7799</strain>
    </source>
</reference>
<dbReference type="Gene3D" id="1.10.3580.10">
    <property type="entry name" value="ATP12 ATPase"/>
    <property type="match status" value="1"/>
</dbReference>
<dbReference type="InterPro" id="IPR011419">
    <property type="entry name" value="ATP12_ATP_synth-F1-assembly"/>
</dbReference>
<dbReference type="InterPro" id="IPR023335">
    <property type="entry name" value="ATP12_ortho_dom_sf"/>
</dbReference>
<keyword evidence="2" id="KW-0809">Transit peptide</keyword>
<dbReference type="GO" id="GO:0043461">
    <property type="term" value="P:proton-transporting ATP synthase complex assembly"/>
    <property type="evidence" value="ECO:0007669"/>
    <property type="project" value="InterPro"/>
</dbReference>
<dbReference type="Gene3D" id="3.30.2180.10">
    <property type="entry name" value="ATP12-like"/>
    <property type="match status" value="1"/>
</dbReference>
<dbReference type="PANTHER" id="PTHR21013:SF10">
    <property type="entry name" value="ATP SYNTHASE MITOCHONDRIAL F1 COMPLEX ASSEMBLY FACTOR 2"/>
    <property type="match status" value="1"/>
</dbReference>
<evidence type="ECO:0000313" key="4">
    <source>
        <dbReference type="EMBL" id="CUH41001.1"/>
    </source>
</evidence>
<sequence>MSEWRAKRFWQDASVVQAPDGYAVRLDGRAIRTPLKVELVVPSRPLAEGVAAEWDAQEGRIEPLTMPLTRAVNATLDKVAPQRAEVVAGLAEYGGSDLLSYRATGPEALMARQAAAWDPMLDWAEATFGARLAITEGIVPVAQSDDALAALRNRVDALTNWELTALSEFVSLSGSLVLGLAAMEHDGHGADRLWTMSRVDEDWQAEQWGVDEEEAERIALKRDAFLQAERYLALLRGA</sequence>
<dbReference type="InterPro" id="IPR042272">
    <property type="entry name" value="ATP12_ATP_synth-F1-assembly_N"/>
</dbReference>
<protein>
    <submittedName>
        <fullName evidence="4">ATP12 chaperone protein</fullName>
    </submittedName>
</protein>
<gene>
    <name evidence="4" type="ORF">JSE7799_03742</name>
</gene>
<organism evidence="4 5">
    <name type="scientific">Jannaschia seosinensis</name>
    <dbReference type="NCBI Taxonomy" id="313367"/>
    <lineage>
        <taxon>Bacteria</taxon>
        <taxon>Pseudomonadati</taxon>
        <taxon>Pseudomonadota</taxon>
        <taxon>Alphaproteobacteria</taxon>
        <taxon>Rhodobacterales</taxon>
        <taxon>Roseobacteraceae</taxon>
        <taxon>Jannaschia</taxon>
    </lineage>
</organism>
<keyword evidence="5" id="KW-1185">Reference proteome</keyword>
<evidence type="ECO:0000313" key="5">
    <source>
        <dbReference type="Proteomes" id="UP000049455"/>
    </source>
</evidence>
<evidence type="ECO:0000256" key="2">
    <source>
        <dbReference type="ARBA" id="ARBA00022946"/>
    </source>
</evidence>
<accession>A0A0M7BF36</accession>
<dbReference type="EMBL" id="CYPR01000247">
    <property type="protein sequence ID" value="CUH41001.1"/>
    <property type="molecule type" value="Genomic_DNA"/>
</dbReference>
<dbReference type="AlphaFoldDB" id="A0A0M7BF36"/>
<dbReference type="RefSeq" id="WP_055664972.1">
    <property type="nucleotide sequence ID" value="NZ_CYPR01000247.1"/>
</dbReference>
<evidence type="ECO:0000256" key="1">
    <source>
        <dbReference type="ARBA" id="ARBA00008231"/>
    </source>
</evidence>
<dbReference type="Pfam" id="PF07542">
    <property type="entry name" value="ATP12"/>
    <property type="match status" value="1"/>
</dbReference>
<dbReference type="OrthoDB" id="9797825at2"/>
<proteinExistence type="inferred from homology"/>
<dbReference type="SUPFAM" id="SSF160909">
    <property type="entry name" value="ATP12-like"/>
    <property type="match status" value="1"/>
</dbReference>
<dbReference type="Proteomes" id="UP000049455">
    <property type="component" value="Unassembled WGS sequence"/>
</dbReference>
<keyword evidence="3" id="KW-0143">Chaperone</keyword>
<comment type="similarity">
    <text evidence="1">Belongs to the ATP12 family.</text>
</comment>
<dbReference type="STRING" id="313367.JSE7799_03742"/>
<name>A0A0M7BF36_9RHOB</name>
<dbReference type="PANTHER" id="PTHR21013">
    <property type="entry name" value="ATP SYNTHASE MITOCHONDRIAL F1 COMPLEX ASSEMBLY FACTOR 2/ATP12 PROTEIN, MITOCHONDRIAL PRECURSOR"/>
    <property type="match status" value="1"/>
</dbReference>
<evidence type="ECO:0000256" key="3">
    <source>
        <dbReference type="ARBA" id="ARBA00023186"/>
    </source>
</evidence>